<dbReference type="EMBL" id="JACJVQ010000021">
    <property type="protein sequence ID" value="MBB6637299.1"/>
    <property type="molecule type" value="Genomic_DNA"/>
</dbReference>
<gene>
    <name evidence="2" type="ORF">H7B67_24490</name>
</gene>
<dbReference type="RefSeq" id="WP_185122509.1">
    <property type="nucleotide sequence ID" value="NZ_JACJVQ010000021.1"/>
</dbReference>
<accession>A0A841T2Q5</accession>
<name>A0A841T2Q5_9BACL</name>
<evidence type="ECO:0000313" key="2">
    <source>
        <dbReference type="EMBL" id="MBB6637299.1"/>
    </source>
</evidence>
<sequence>MTLTPILVGLLYSPMVFISLRLDYANHLFYPYVIAALWPVLFIRRKRELVGPLLLSCAVSSILATVYMENTGTYFYPFDRLKPTMVCGLSLLFWALQALLLLTGSWVRKYLSGSKK</sequence>
<proteinExistence type="predicted"/>
<keyword evidence="3" id="KW-1185">Reference proteome</keyword>
<protein>
    <submittedName>
        <fullName evidence="2">Uncharacterized protein</fullName>
    </submittedName>
</protein>
<feature type="transmembrane region" description="Helical" evidence="1">
    <location>
        <begin position="88"/>
        <end position="107"/>
    </location>
</feature>
<feature type="transmembrane region" description="Helical" evidence="1">
    <location>
        <begin position="24"/>
        <end position="42"/>
    </location>
</feature>
<keyword evidence="1" id="KW-1133">Transmembrane helix</keyword>
<keyword evidence="1" id="KW-0472">Membrane</keyword>
<reference evidence="2 3" key="1">
    <citation type="submission" date="2020-08" db="EMBL/GenBank/DDBJ databases">
        <title>Cohnella phylogeny.</title>
        <authorList>
            <person name="Dunlap C."/>
        </authorList>
    </citation>
    <scope>NUCLEOTIDE SEQUENCE [LARGE SCALE GENOMIC DNA]</scope>
    <source>
        <strain evidence="2 3">DSM 25241</strain>
    </source>
</reference>
<comment type="caution">
    <text evidence="2">The sequence shown here is derived from an EMBL/GenBank/DDBJ whole genome shotgun (WGS) entry which is preliminary data.</text>
</comment>
<feature type="transmembrane region" description="Helical" evidence="1">
    <location>
        <begin position="49"/>
        <end position="68"/>
    </location>
</feature>
<organism evidence="2 3">
    <name type="scientific">Cohnella thailandensis</name>
    <dbReference type="NCBI Taxonomy" id="557557"/>
    <lineage>
        <taxon>Bacteria</taxon>
        <taxon>Bacillati</taxon>
        <taxon>Bacillota</taxon>
        <taxon>Bacilli</taxon>
        <taxon>Bacillales</taxon>
        <taxon>Paenibacillaceae</taxon>
        <taxon>Cohnella</taxon>
    </lineage>
</organism>
<dbReference type="AlphaFoldDB" id="A0A841T2Q5"/>
<keyword evidence="1" id="KW-0812">Transmembrane</keyword>
<evidence type="ECO:0000313" key="3">
    <source>
        <dbReference type="Proteomes" id="UP000535838"/>
    </source>
</evidence>
<evidence type="ECO:0000256" key="1">
    <source>
        <dbReference type="SAM" id="Phobius"/>
    </source>
</evidence>
<dbReference type="Proteomes" id="UP000535838">
    <property type="component" value="Unassembled WGS sequence"/>
</dbReference>